<evidence type="ECO:0000313" key="1">
    <source>
        <dbReference type="EMBL" id="KAF2467537.1"/>
    </source>
</evidence>
<sequence length="545" mass="58214">MAPPGELSARAAPPPRMPKLAYRNRFPTDQTSLSSTASVTTSASETQSNDPYPDQRLSTPSSTTTSSPVRPSFDSKNLTSPSLASNVSTPSSSKSPKKKANAVLGFLTLKEPSQLALEQFAEQQRKQAAEKGRKANQVGLGSISPQKLPPTVPKVNSKWDGVPESVRTRDSFISKKNRNSISTQATSRLSSVPVSSVFSLSSDGSQNPPNSIASSANSVSNVQLDLSPFPGGFNSTSHRRDSGPSITYTRKSLQQMSSLSMSSLPEITYFFPDNPNPTGALPCSSQELASRNLPSAPSAITIDGEDAKSSRIHRAPRVFNLDPIEPLSRGDTISHGANIDPLVTLKMASNPDGFLAGEAQEFKLPDDDDDEGEEEEGSTDELQDFIECDPVTDQIPTPSLVNKTKLTPSIGTPSPTTMNFSRPLSIQVPQIAADVSSLLAITTRPISSELPTVYEASSSNDTIAPLANHDGPPKDSDVISIAPSVTPSEMSASWYRSPRERLGLGGRIRKNDVLPWESHGEELAPDLAGHSSSRPEASTRVKPNE</sequence>
<comment type="caution">
    <text evidence="1">The sequence shown here is derived from an EMBL/GenBank/DDBJ whole genome shotgun (WGS) entry which is preliminary data.</text>
</comment>
<keyword evidence="2" id="KW-1185">Reference proteome</keyword>
<evidence type="ECO:0000313" key="2">
    <source>
        <dbReference type="Proteomes" id="UP000799755"/>
    </source>
</evidence>
<dbReference type="EMBL" id="MU003520">
    <property type="protein sequence ID" value="KAF2467537.1"/>
    <property type="molecule type" value="Genomic_DNA"/>
</dbReference>
<proteinExistence type="predicted"/>
<accession>A0ACB6QKZ7</accession>
<dbReference type="Proteomes" id="UP000799755">
    <property type="component" value="Unassembled WGS sequence"/>
</dbReference>
<reference evidence="1" key="1">
    <citation type="journal article" date="2020" name="Stud. Mycol.">
        <title>101 Dothideomycetes genomes: a test case for predicting lifestyles and emergence of pathogens.</title>
        <authorList>
            <person name="Haridas S."/>
            <person name="Albert R."/>
            <person name="Binder M."/>
            <person name="Bloem J."/>
            <person name="Labutti K."/>
            <person name="Salamov A."/>
            <person name="Andreopoulos B."/>
            <person name="Baker S."/>
            <person name="Barry K."/>
            <person name="Bills G."/>
            <person name="Bluhm B."/>
            <person name="Cannon C."/>
            <person name="Castanera R."/>
            <person name="Culley D."/>
            <person name="Daum C."/>
            <person name="Ezra D."/>
            <person name="Gonzalez J."/>
            <person name="Henrissat B."/>
            <person name="Kuo A."/>
            <person name="Liang C."/>
            <person name="Lipzen A."/>
            <person name="Lutzoni F."/>
            <person name="Magnuson J."/>
            <person name="Mondo S."/>
            <person name="Nolan M."/>
            <person name="Ohm R."/>
            <person name="Pangilinan J."/>
            <person name="Park H.-J."/>
            <person name="Ramirez L."/>
            <person name="Alfaro M."/>
            <person name="Sun H."/>
            <person name="Tritt A."/>
            <person name="Yoshinaga Y."/>
            <person name="Zwiers L.-H."/>
            <person name="Turgeon B."/>
            <person name="Goodwin S."/>
            <person name="Spatafora J."/>
            <person name="Crous P."/>
            <person name="Grigoriev I."/>
        </authorList>
    </citation>
    <scope>NUCLEOTIDE SEQUENCE</scope>
    <source>
        <strain evidence="1">ATCC 200398</strain>
    </source>
</reference>
<protein>
    <submittedName>
        <fullName evidence="1">Uncharacterized protein</fullName>
    </submittedName>
</protein>
<name>A0ACB6QKZ7_9PLEO</name>
<organism evidence="1 2">
    <name type="scientific">Lindgomyces ingoldianus</name>
    <dbReference type="NCBI Taxonomy" id="673940"/>
    <lineage>
        <taxon>Eukaryota</taxon>
        <taxon>Fungi</taxon>
        <taxon>Dikarya</taxon>
        <taxon>Ascomycota</taxon>
        <taxon>Pezizomycotina</taxon>
        <taxon>Dothideomycetes</taxon>
        <taxon>Pleosporomycetidae</taxon>
        <taxon>Pleosporales</taxon>
        <taxon>Lindgomycetaceae</taxon>
        <taxon>Lindgomyces</taxon>
    </lineage>
</organism>
<gene>
    <name evidence="1" type="ORF">BDR25DRAFT_63471</name>
</gene>